<protein>
    <submittedName>
        <fullName evidence="8">Predicted arabinose efflux permease, MFS family</fullName>
    </submittedName>
</protein>
<evidence type="ECO:0000256" key="6">
    <source>
        <dbReference type="SAM" id="Phobius"/>
    </source>
</evidence>
<feature type="transmembrane region" description="Helical" evidence="6">
    <location>
        <begin position="313"/>
        <end position="333"/>
    </location>
</feature>
<reference evidence="9" key="1">
    <citation type="submission" date="2016-10" db="EMBL/GenBank/DDBJ databases">
        <authorList>
            <person name="Varghese N."/>
            <person name="Submissions S."/>
        </authorList>
    </citation>
    <scope>NUCLEOTIDE SEQUENCE [LARGE SCALE GENOMIC DNA]</scope>
    <source>
        <strain evidence="9">DSM 45722</strain>
    </source>
</reference>
<dbReference type="EMBL" id="FMUH01000008">
    <property type="protein sequence ID" value="SCX59856.1"/>
    <property type="molecule type" value="Genomic_DNA"/>
</dbReference>
<feature type="transmembrane region" description="Helical" evidence="6">
    <location>
        <begin position="354"/>
        <end position="376"/>
    </location>
</feature>
<evidence type="ECO:0000313" key="9">
    <source>
        <dbReference type="Proteomes" id="UP000198981"/>
    </source>
</evidence>
<dbReference type="RefSeq" id="WP_092807694.1">
    <property type="nucleotide sequence ID" value="NZ_FMUH01000008.1"/>
</dbReference>
<dbReference type="GO" id="GO:0005886">
    <property type="term" value="C:plasma membrane"/>
    <property type="evidence" value="ECO:0007669"/>
    <property type="project" value="UniProtKB-SubCell"/>
</dbReference>
<feature type="transmembrane region" description="Helical" evidence="6">
    <location>
        <begin position="160"/>
        <end position="180"/>
    </location>
</feature>
<dbReference type="GO" id="GO:0022857">
    <property type="term" value="F:transmembrane transporter activity"/>
    <property type="evidence" value="ECO:0007669"/>
    <property type="project" value="InterPro"/>
</dbReference>
<dbReference type="PANTHER" id="PTHR23513:SF6">
    <property type="entry name" value="MAJOR FACILITATOR SUPERFAMILY ASSOCIATED DOMAIN-CONTAINING PROTEIN"/>
    <property type="match status" value="1"/>
</dbReference>
<feature type="transmembrane region" description="Helical" evidence="6">
    <location>
        <begin position="382"/>
        <end position="402"/>
    </location>
</feature>
<evidence type="ECO:0000256" key="2">
    <source>
        <dbReference type="ARBA" id="ARBA00022475"/>
    </source>
</evidence>
<feature type="transmembrane region" description="Helical" evidence="6">
    <location>
        <begin position="258"/>
        <end position="275"/>
    </location>
</feature>
<feature type="transmembrane region" description="Helical" evidence="6">
    <location>
        <begin position="223"/>
        <end position="246"/>
    </location>
</feature>
<dbReference type="CDD" id="cd06173">
    <property type="entry name" value="MFS_MefA_like"/>
    <property type="match status" value="1"/>
</dbReference>
<accession>A0A1G4Z2J3</accession>
<dbReference type="InterPro" id="IPR036259">
    <property type="entry name" value="MFS_trans_sf"/>
</dbReference>
<evidence type="ECO:0000256" key="3">
    <source>
        <dbReference type="ARBA" id="ARBA00022692"/>
    </source>
</evidence>
<evidence type="ECO:0000256" key="4">
    <source>
        <dbReference type="ARBA" id="ARBA00022989"/>
    </source>
</evidence>
<feature type="transmembrane region" description="Helical" evidence="6">
    <location>
        <begin position="47"/>
        <end position="68"/>
    </location>
</feature>
<keyword evidence="2" id="KW-1003">Cell membrane</keyword>
<dbReference type="Proteomes" id="UP000198981">
    <property type="component" value="Unassembled WGS sequence"/>
</dbReference>
<keyword evidence="5 6" id="KW-0472">Membrane</keyword>
<proteinExistence type="predicted"/>
<organism evidence="8 9">
    <name type="scientific">Klenkia marina</name>
    <dbReference type="NCBI Taxonomy" id="1960309"/>
    <lineage>
        <taxon>Bacteria</taxon>
        <taxon>Bacillati</taxon>
        <taxon>Actinomycetota</taxon>
        <taxon>Actinomycetes</taxon>
        <taxon>Geodermatophilales</taxon>
        <taxon>Geodermatophilaceae</taxon>
        <taxon>Klenkia</taxon>
    </lineage>
</organism>
<evidence type="ECO:0000313" key="8">
    <source>
        <dbReference type="EMBL" id="SCX59856.1"/>
    </source>
</evidence>
<sequence length="425" mass="44196">MTSLWRHRDFRQLWAAETASHVGTQVVGVVLPVVAVALLGATPWQMGVLTALETAAFLLVALPAGAWVDRWRRQRVLVRADTVRALALATVPVAHLLDVLTLGQLYAVAAVVGTATVFFDVAYQSYLPQIVDRAQLTDGNGKLEISRAVAQVAGPGLTGVLLRVLAAPLLVVVTAVGYLLSAFFVGRIGHVDVVPDRADRRPLRTEIREGLAFVVTHPLLRRIVACTSTGNLFSAISGTLLVLYVLRTLGLSESTLGLVLSAGAAGGLLGAVTAARVARWVGEGRTIPVSAVAFGVFAAGTPLAATLDGAAQVVVLVAGGVGLSWAVVVYNVVQVSFRQRLCPPRLLGRMNASVRFVVFGTMPLGGLLGGVLGTAVGVVPALWVAVAGQLLAALPVVASPLLRMRDLPDALDETAGEPVSPATPG</sequence>
<dbReference type="InterPro" id="IPR011701">
    <property type="entry name" value="MFS"/>
</dbReference>
<keyword evidence="3 6" id="KW-0812">Transmembrane</keyword>
<dbReference type="STRING" id="1960309.SAMN03159343_4014"/>
<dbReference type="PROSITE" id="PS50850">
    <property type="entry name" value="MFS"/>
    <property type="match status" value="1"/>
</dbReference>
<feature type="domain" description="Major facilitator superfamily (MFS) profile" evidence="7">
    <location>
        <begin position="170"/>
        <end position="425"/>
    </location>
</feature>
<dbReference type="PANTHER" id="PTHR23513">
    <property type="entry name" value="INTEGRAL MEMBRANE EFFLUX PROTEIN-RELATED"/>
    <property type="match status" value="1"/>
</dbReference>
<comment type="subcellular location">
    <subcellularLocation>
        <location evidence="1">Cell membrane</location>
        <topology evidence="1">Multi-pass membrane protein</topology>
    </subcellularLocation>
</comment>
<keyword evidence="9" id="KW-1185">Reference proteome</keyword>
<gene>
    <name evidence="8" type="ORF">SAMN03159343_4014</name>
</gene>
<evidence type="ECO:0000259" key="7">
    <source>
        <dbReference type="PROSITE" id="PS50850"/>
    </source>
</evidence>
<feature type="transmembrane region" description="Helical" evidence="6">
    <location>
        <begin position="21"/>
        <end position="41"/>
    </location>
</feature>
<name>A0A1G4Z2J3_9ACTN</name>
<keyword evidence="4 6" id="KW-1133">Transmembrane helix</keyword>
<dbReference type="SUPFAM" id="SSF103473">
    <property type="entry name" value="MFS general substrate transporter"/>
    <property type="match status" value="1"/>
</dbReference>
<dbReference type="Gene3D" id="1.20.1250.20">
    <property type="entry name" value="MFS general substrate transporter like domains"/>
    <property type="match status" value="1"/>
</dbReference>
<dbReference type="OrthoDB" id="9815525at2"/>
<dbReference type="InterPro" id="IPR020846">
    <property type="entry name" value="MFS_dom"/>
</dbReference>
<dbReference type="Pfam" id="PF07690">
    <property type="entry name" value="MFS_1"/>
    <property type="match status" value="1"/>
</dbReference>
<feature type="transmembrane region" description="Helical" evidence="6">
    <location>
        <begin position="287"/>
        <end position="307"/>
    </location>
</feature>
<evidence type="ECO:0000256" key="1">
    <source>
        <dbReference type="ARBA" id="ARBA00004651"/>
    </source>
</evidence>
<evidence type="ECO:0000256" key="5">
    <source>
        <dbReference type="ARBA" id="ARBA00023136"/>
    </source>
</evidence>
<dbReference type="AlphaFoldDB" id="A0A1G4Z2J3"/>